<keyword evidence="1" id="KW-0812">Transmembrane</keyword>
<gene>
    <name evidence="2" type="ORF">SMC1_03815</name>
</gene>
<reference evidence="2 3" key="1">
    <citation type="submission" date="2018-09" db="EMBL/GenBank/DDBJ databases">
        <title>Discovery and Ecogenomic Context for Candidatus Cryosericales, a Global Caldiserica Order Active in Thawing Permafrost.</title>
        <authorList>
            <person name="Martinez M.A."/>
            <person name="Woodcroft B.J."/>
            <person name="Ignacio Espinoza J.C."/>
            <person name="Zayed A."/>
            <person name="Singleton C.M."/>
            <person name="Boyd J."/>
            <person name="Li Y.-F."/>
            <person name="Purvine S."/>
            <person name="Maughan H."/>
            <person name="Hodgkins S.B."/>
            <person name="Anderson D."/>
            <person name="Sederholm M."/>
            <person name="Temperton B."/>
            <person name="Saleska S.R."/>
            <person name="Tyson G.W."/>
            <person name="Rich V.I."/>
        </authorList>
    </citation>
    <scope>NUCLEOTIDE SEQUENCE [LARGE SCALE GENOMIC DNA]</scope>
    <source>
        <strain evidence="2 3">SMC1</strain>
    </source>
</reference>
<keyword evidence="1" id="KW-0472">Membrane</keyword>
<dbReference type="OrthoDB" id="4336274at2"/>
<keyword evidence="3" id="KW-1185">Reference proteome</keyword>
<name>A0A398DMV8_9BACT</name>
<dbReference type="EMBL" id="QXIY01000016">
    <property type="protein sequence ID" value="RIE16942.1"/>
    <property type="molecule type" value="Genomic_DNA"/>
</dbReference>
<protein>
    <submittedName>
        <fullName evidence="2">Bacitracin ABC transporter permease</fullName>
    </submittedName>
</protein>
<feature type="transmembrane region" description="Helical" evidence="1">
    <location>
        <begin position="234"/>
        <end position="255"/>
    </location>
</feature>
<feature type="transmembrane region" description="Helical" evidence="1">
    <location>
        <begin position="162"/>
        <end position="181"/>
    </location>
</feature>
<feature type="transmembrane region" description="Helical" evidence="1">
    <location>
        <begin position="193"/>
        <end position="214"/>
    </location>
</feature>
<dbReference type="AlphaFoldDB" id="A0A398DMV8"/>
<dbReference type="Proteomes" id="UP000266113">
    <property type="component" value="Unassembled WGS sequence"/>
</dbReference>
<evidence type="ECO:0000313" key="3">
    <source>
        <dbReference type="Proteomes" id="UP000266113"/>
    </source>
</evidence>
<dbReference type="PANTHER" id="PTHR37305">
    <property type="entry name" value="INTEGRAL MEMBRANE PROTEIN-RELATED"/>
    <property type="match status" value="1"/>
</dbReference>
<evidence type="ECO:0000256" key="1">
    <source>
        <dbReference type="SAM" id="Phobius"/>
    </source>
</evidence>
<keyword evidence="1" id="KW-1133">Transmembrane helix</keyword>
<sequence length="261" mass="28097">MKNILAAIWAEGLKIRRSKMLLITILTFMLVPVLMGLMMYLAKNPELAHKFGILGAKATVLNLQADWPTYFGLLNIAIVGIGLVGFGFVTSWDFGREYSDHTAKDLLALPAPRSSIVLAKFVVVAIWCALLSLILLSSGLIAGGVVQLSGWTSETASHSVSVFAVAALLTILLCTPVAFFASLGRGYLAPVGFVILVLGISQFMGALGFARYFPWSIPMLYTGAAGVESAQLGVISYIILFLTSILGLIGTLARWRYADQY</sequence>
<dbReference type="RefSeq" id="WP_119085478.1">
    <property type="nucleotide sequence ID" value="NZ_QXIY01000016.1"/>
</dbReference>
<dbReference type="Pfam" id="PF12730">
    <property type="entry name" value="ABC2_membrane_4"/>
    <property type="match status" value="1"/>
</dbReference>
<comment type="caution">
    <text evidence="2">The sequence shown here is derived from an EMBL/GenBank/DDBJ whole genome shotgun (WGS) entry which is preliminary data.</text>
</comment>
<feature type="transmembrane region" description="Helical" evidence="1">
    <location>
        <begin position="116"/>
        <end position="142"/>
    </location>
</feature>
<feature type="transmembrane region" description="Helical" evidence="1">
    <location>
        <begin position="21"/>
        <end position="42"/>
    </location>
</feature>
<feature type="transmembrane region" description="Helical" evidence="1">
    <location>
        <begin position="70"/>
        <end position="95"/>
    </location>
</feature>
<evidence type="ECO:0000313" key="2">
    <source>
        <dbReference type="EMBL" id="RIE16942.1"/>
    </source>
</evidence>
<dbReference type="PANTHER" id="PTHR37305:SF1">
    <property type="entry name" value="MEMBRANE PROTEIN"/>
    <property type="match status" value="1"/>
</dbReference>
<organism evidence="2 3">
    <name type="scientific">Candidatus Cryosericum septentrionale</name>
    <dbReference type="NCBI Taxonomy" id="2290913"/>
    <lineage>
        <taxon>Bacteria</taxon>
        <taxon>Pseudomonadati</taxon>
        <taxon>Caldisericota/Cryosericota group</taxon>
        <taxon>Candidatus Cryosericota</taxon>
        <taxon>Candidatus Cryosericia</taxon>
        <taxon>Candidatus Cryosericales</taxon>
        <taxon>Candidatus Cryosericaceae</taxon>
        <taxon>Candidatus Cryosericum</taxon>
    </lineage>
</organism>
<proteinExistence type="predicted"/>
<accession>A0A398DMV8</accession>